<evidence type="ECO:0000259" key="5">
    <source>
        <dbReference type="Pfam" id="PF04042"/>
    </source>
</evidence>
<evidence type="ECO:0008006" key="9">
    <source>
        <dbReference type="Google" id="ProtNLM"/>
    </source>
</evidence>
<protein>
    <recommendedName>
        <fullName evidence="9">DNA polymerase alpha/epsilon subunit B</fullName>
    </recommendedName>
</protein>
<evidence type="ECO:0000256" key="1">
    <source>
        <dbReference type="ARBA" id="ARBA00004123"/>
    </source>
</evidence>
<evidence type="ECO:0000259" key="6">
    <source>
        <dbReference type="Pfam" id="PF18018"/>
    </source>
</evidence>
<dbReference type="PANTHER" id="PTHR10416">
    <property type="entry name" value="DNA POLYMERASE DELTA SUBUNIT 2"/>
    <property type="match status" value="1"/>
</dbReference>
<dbReference type="InterPro" id="IPR024826">
    <property type="entry name" value="DNA_pol_delta/II_ssu"/>
</dbReference>
<keyword evidence="4" id="KW-0539">Nucleus</keyword>
<dbReference type="CDD" id="cd07387">
    <property type="entry name" value="MPP_PolD2_C"/>
    <property type="match status" value="1"/>
</dbReference>
<dbReference type="GO" id="GO:0006271">
    <property type="term" value="P:DNA strand elongation involved in DNA replication"/>
    <property type="evidence" value="ECO:0007669"/>
    <property type="project" value="TreeGrafter"/>
</dbReference>
<feature type="domain" description="DNA polymerase alpha/delta/epsilon subunit B" evidence="5">
    <location>
        <begin position="189"/>
        <end position="435"/>
    </location>
</feature>
<feature type="domain" description="DNA polymerase delta subunit OB-fold" evidence="6">
    <location>
        <begin position="32"/>
        <end position="169"/>
    </location>
</feature>
<organism evidence="7 8">
    <name type="scientific">Pythium insidiosum</name>
    <name type="common">Pythiosis disease agent</name>
    <dbReference type="NCBI Taxonomy" id="114742"/>
    <lineage>
        <taxon>Eukaryota</taxon>
        <taxon>Sar</taxon>
        <taxon>Stramenopiles</taxon>
        <taxon>Oomycota</taxon>
        <taxon>Peronosporomycetes</taxon>
        <taxon>Pythiales</taxon>
        <taxon>Pythiaceae</taxon>
        <taxon>Pythium</taxon>
    </lineage>
</organism>
<dbReference type="Pfam" id="PF18018">
    <property type="entry name" value="DNA_pol_D_N"/>
    <property type="match status" value="1"/>
</dbReference>
<dbReference type="InterPro" id="IPR041863">
    <property type="entry name" value="PolD2_C"/>
</dbReference>
<dbReference type="AlphaFoldDB" id="A0AAD5LHL9"/>
<gene>
    <name evidence="7" type="ORF">P43SY_009816</name>
</gene>
<comment type="caution">
    <text evidence="7">The sequence shown here is derived from an EMBL/GenBank/DDBJ whole genome shotgun (WGS) entry which is preliminary data.</text>
</comment>
<evidence type="ECO:0000256" key="2">
    <source>
        <dbReference type="ARBA" id="ARBA00006035"/>
    </source>
</evidence>
<proteinExistence type="inferred from homology"/>
<sequence length="478" mass="51916">MAPTDAQIERQSVSYRPTYQRFVLKQKSYSQQYSHIYVSRLLQLRDVVLRRVEELLASRPAEQRDVPVLSKIIDLRPGTECIIIGTVLKMLASKPDLFDALSSDEKIVSLTSLRVKMATPNDELVLEDESGRVELTGDAISVGEMATGVVLGVRGRMVDGKGGFHVEEVIVPSFPPQPPLPKRAAPAYVALVSGLRLGRDNESSPLRYHLLMDYLAGRIGGDDEKAFVSQIVRTIVVGESVDGAGVAQLAKQKKSSKDAAATIEQMNVEAAPMRNLDELLSTLASAMSVDVLPGDNDPSNHALPQQSFHSCLFPRSARFASFRAVTNPYEAQIGDVAFLGHAGQPLHSLLQCTLSPRTEAAALDADDVSMQDAAEDSDPRALEDALDCMERCLEWRHVAPTAPDLISSFPVANEDPFVVETCPHVFFAGNAPAFGSRLVEGPNGQRVRVVLVPSFAETSTVVLVDLQDLSCFPISISL</sequence>
<dbReference type="Gene3D" id="3.60.21.50">
    <property type="match status" value="1"/>
</dbReference>
<dbReference type="EMBL" id="JAKCXM010000205">
    <property type="protein sequence ID" value="KAJ0398748.1"/>
    <property type="molecule type" value="Genomic_DNA"/>
</dbReference>
<name>A0AAD5LHL9_PYTIN</name>
<dbReference type="Pfam" id="PF04042">
    <property type="entry name" value="DNA_pol_E_B"/>
    <property type="match status" value="1"/>
</dbReference>
<dbReference type="InterPro" id="IPR007185">
    <property type="entry name" value="DNA_pol_a/d/e_bsu"/>
</dbReference>
<keyword evidence="8" id="KW-1185">Reference proteome</keyword>
<comment type="subcellular location">
    <subcellularLocation>
        <location evidence="1">Nucleus</location>
    </subcellularLocation>
</comment>
<evidence type="ECO:0000256" key="4">
    <source>
        <dbReference type="ARBA" id="ARBA00023242"/>
    </source>
</evidence>
<dbReference type="InterPro" id="IPR040663">
    <property type="entry name" value="DNA_pol_D_N"/>
</dbReference>
<comment type="similarity">
    <text evidence="2">Belongs to the DNA polymerase delta/II small subunit family.</text>
</comment>
<dbReference type="Proteomes" id="UP001209570">
    <property type="component" value="Unassembled WGS sequence"/>
</dbReference>
<accession>A0AAD5LHL9</accession>
<evidence type="ECO:0000313" key="8">
    <source>
        <dbReference type="Proteomes" id="UP001209570"/>
    </source>
</evidence>
<dbReference type="GO" id="GO:0043625">
    <property type="term" value="C:delta DNA polymerase complex"/>
    <property type="evidence" value="ECO:0007669"/>
    <property type="project" value="TreeGrafter"/>
</dbReference>
<keyword evidence="3" id="KW-0235">DNA replication</keyword>
<reference evidence="7" key="1">
    <citation type="submission" date="2021-12" db="EMBL/GenBank/DDBJ databases">
        <title>Prjna785345.</title>
        <authorList>
            <person name="Rujirawat T."/>
            <person name="Krajaejun T."/>
        </authorList>
    </citation>
    <scope>NUCLEOTIDE SEQUENCE</scope>
    <source>
        <strain evidence="7">Pi057C3</strain>
    </source>
</reference>
<dbReference type="GO" id="GO:0003677">
    <property type="term" value="F:DNA binding"/>
    <property type="evidence" value="ECO:0007669"/>
    <property type="project" value="InterPro"/>
</dbReference>
<dbReference type="Gene3D" id="2.40.50.430">
    <property type="match status" value="1"/>
</dbReference>
<evidence type="ECO:0000256" key="3">
    <source>
        <dbReference type="ARBA" id="ARBA00022705"/>
    </source>
</evidence>
<dbReference type="PANTHER" id="PTHR10416:SF0">
    <property type="entry name" value="DNA POLYMERASE DELTA SUBUNIT 2"/>
    <property type="match status" value="1"/>
</dbReference>
<evidence type="ECO:0000313" key="7">
    <source>
        <dbReference type="EMBL" id="KAJ0398748.1"/>
    </source>
</evidence>